<feature type="region of interest" description="Disordered" evidence="1">
    <location>
        <begin position="109"/>
        <end position="137"/>
    </location>
</feature>
<dbReference type="OMA" id="RENDYFR"/>
<reference evidence="2" key="1">
    <citation type="journal article" date="2020" name="Microb. Genom.">
        <title>Genetic diversity of clinical and environmental Mucorales isolates obtained from an investigation of mucormycosis cases among solid organ transplant recipients.</title>
        <authorList>
            <person name="Nguyen M.H."/>
            <person name="Kaul D."/>
            <person name="Muto C."/>
            <person name="Cheng S.J."/>
            <person name="Richter R.A."/>
            <person name="Bruno V.M."/>
            <person name="Liu G."/>
            <person name="Beyhan S."/>
            <person name="Sundermann A.J."/>
            <person name="Mounaud S."/>
            <person name="Pasculle A.W."/>
            <person name="Nierman W.C."/>
            <person name="Driscoll E."/>
            <person name="Cumbie R."/>
            <person name="Clancy C.J."/>
            <person name="Dupont C.L."/>
        </authorList>
    </citation>
    <scope>NUCLEOTIDE SEQUENCE</scope>
    <source>
        <strain evidence="2">GL16</strain>
    </source>
</reference>
<dbReference type="EMBL" id="JAANIT010000729">
    <property type="protein sequence ID" value="KAG1544931.1"/>
    <property type="molecule type" value="Genomic_DNA"/>
</dbReference>
<gene>
    <name evidence="2" type="ORF">G6F51_005760</name>
</gene>
<feature type="region of interest" description="Disordered" evidence="1">
    <location>
        <begin position="549"/>
        <end position="569"/>
    </location>
</feature>
<feature type="region of interest" description="Disordered" evidence="1">
    <location>
        <begin position="1"/>
        <end position="21"/>
    </location>
</feature>
<comment type="caution">
    <text evidence="2">The sequence shown here is derived from an EMBL/GenBank/DDBJ whole genome shotgun (WGS) entry which is preliminary data.</text>
</comment>
<evidence type="ECO:0000313" key="3">
    <source>
        <dbReference type="Proteomes" id="UP000717996"/>
    </source>
</evidence>
<dbReference type="Proteomes" id="UP000717996">
    <property type="component" value="Unassembled WGS sequence"/>
</dbReference>
<proteinExistence type="predicted"/>
<protein>
    <submittedName>
        <fullName evidence="2">Uncharacterized protein</fullName>
    </submittedName>
</protein>
<dbReference type="AlphaFoldDB" id="A0A9P7CBC9"/>
<accession>A0A9P7CBC9</accession>
<evidence type="ECO:0000256" key="1">
    <source>
        <dbReference type="SAM" id="MobiDB-lite"/>
    </source>
</evidence>
<feature type="compositionally biased region" description="Polar residues" evidence="1">
    <location>
        <begin position="111"/>
        <end position="129"/>
    </location>
</feature>
<organism evidence="2 3">
    <name type="scientific">Rhizopus oryzae</name>
    <name type="common">Mucormycosis agent</name>
    <name type="synonym">Rhizopus arrhizus var. delemar</name>
    <dbReference type="NCBI Taxonomy" id="64495"/>
    <lineage>
        <taxon>Eukaryota</taxon>
        <taxon>Fungi</taxon>
        <taxon>Fungi incertae sedis</taxon>
        <taxon>Mucoromycota</taxon>
        <taxon>Mucoromycotina</taxon>
        <taxon>Mucoromycetes</taxon>
        <taxon>Mucorales</taxon>
        <taxon>Mucorineae</taxon>
        <taxon>Rhizopodaceae</taxon>
        <taxon>Rhizopus</taxon>
    </lineage>
</organism>
<sequence length="597" mass="67647">MAPIPHGLPKSFQPGNQTKSSKEVNGILARALTTLAAQRKDWYPLCTYCEQLKSYYKRKTTTDAFGDAWQLKQEKEHATKQGHVNGVKLSTLGAIRFGKELDNLIKEADHGQQNQENISPTASLTTTLGSDHEPQHDDQAVGAECDGLISKFLTMEEADGVYINESSVGTKIKHKALKIFRRWKDGELVTDQQLHWMACGLSSIWDLASIKLAQEFLECSHKDLEHLTRPFITKYKCTQYQTPAIFDQTFDIVASIIDKENNTRKAIEYIQNVKTRCTETQKLLQVIIVIVNIIESNRFLLKPDNIDRVTEYDFITQVWAPLLKSLVNTHGILRMKIGELSPAHGAIARKRTYSKDCVGFKVDLRLLYDSRQNEHDLLAMEVAKDGSTSKLCADVCKLMREAKDNIDNTLQHILKNKVVSLPSSWYMQANGLDAHLGSIHLAKLGLYLALHQGKLYFPRTLSTLLDFKNNVILLASMIFDLERNASMIRKSIDLIDDHRETTLNNQVEHDQPMHANSQLYMMRPTFYNPPRSNATVAILPHHLFGSSNTHPLSSAPSSPHHHDHSEPDEFGWATLDDGRFYHTLTGIIAERHPFEES</sequence>
<evidence type="ECO:0000313" key="2">
    <source>
        <dbReference type="EMBL" id="KAG1544931.1"/>
    </source>
</evidence>
<name>A0A9P7CBC9_RHIOR</name>
<dbReference type="OrthoDB" id="2255497at2759"/>